<evidence type="ECO:0000256" key="4">
    <source>
        <dbReference type="PROSITE-ProRule" id="PRU00182"/>
    </source>
</evidence>
<reference evidence="6" key="2">
    <citation type="submission" date="2020-02" db="EMBL/GenBank/DDBJ databases">
        <authorList>
            <person name="Studholme D.J."/>
        </authorList>
    </citation>
    <scope>NUCLEOTIDE SEQUENCE</scope>
    <source>
        <strain evidence="6">00238/432</strain>
    </source>
</reference>
<dbReference type="Proteomes" id="UP000702964">
    <property type="component" value="Unassembled WGS sequence"/>
</dbReference>
<proteinExistence type="inferred from homology"/>
<dbReference type="Gene3D" id="3.10.290.10">
    <property type="entry name" value="RNA-binding S4 domain"/>
    <property type="match status" value="1"/>
</dbReference>
<protein>
    <recommendedName>
        <fullName evidence="5">RNA-binding S4 domain-containing protein</fullName>
    </recommendedName>
</protein>
<dbReference type="InterPro" id="IPR042092">
    <property type="entry name" value="PsdUridine_s_RsuA/RluB/E/F_cat"/>
</dbReference>
<dbReference type="InterPro" id="IPR020103">
    <property type="entry name" value="PsdUridine_synth_cat_dom_sf"/>
</dbReference>
<dbReference type="CDD" id="cd02553">
    <property type="entry name" value="PseudoU_synth_RsuA"/>
    <property type="match status" value="1"/>
</dbReference>
<dbReference type="InterPro" id="IPR006145">
    <property type="entry name" value="PsdUridine_synth_RsuA/RluA"/>
</dbReference>
<dbReference type="GO" id="GO:0003723">
    <property type="term" value="F:RNA binding"/>
    <property type="evidence" value="ECO:0007669"/>
    <property type="project" value="UniProtKB-KW"/>
</dbReference>
<dbReference type="InterPro" id="IPR018496">
    <property type="entry name" value="PsdUridine_synth_RsuA/RluB_CS"/>
</dbReference>
<dbReference type="GO" id="GO:0006364">
    <property type="term" value="P:rRNA processing"/>
    <property type="evidence" value="ECO:0007669"/>
    <property type="project" value="UniProtKB-ARBA"/>
</dbReference>
<evidence type="ECO:0000259" key="5">
    <source>
        <dbReference type="SMART" id="SM00363"/>
    </source>
</evidence>
<comment type="similarity">
    <text evidence="1">Belongs to the pseudouridine synthase RsuA family.</text>
</comment>
<evidence type="ECO:0000256" key="1">
    <source>
        <dbReference type="ARBA" id="ARBA00008348"/>
    </source>
</evidence>
<dbReference type="CDD" id="cd00165">
    <property type="entry name" value="S4"/>
    <property type="match status" value="1"/>
</dbReference>
<dbReference type="GO" id="GO:0009982">
    <property type="term" value="F:pseudouridine synthase activity"/>
    <property type="evidence" value="ECO:0007669"/>
    <property type="project" value="InterPro"/>
</dbReference>
<feature type="domain" description="RNA-binding S4" evidence="5">
    <location>
        <begin position="18"/>
        <end position="78"/>
    </location>
</feature>
<dbReference type="PROSITE" id="PS50889">
    <property type="entry name" value="S4"/>
    <property type="match status" value="1"/>
</dbReference>
<dbReference type="Pfam" id="PF01479">
    <property type="entry name" value="S4"/>
    <property type="match status" value="1"/>
</dbReference>
<accession>A0A8J4SUL7</accession>
<sequence>MYWLEVDIGMNGKGKQTLRLDKILSHMGVGSRSELKKMVKQGRIRVDGKPVKDSGVQVNPDVNVIEADGERIVYREMIYLMLHKPPGVVSATEDNRDKTVIDLLRKEDRVFDPFPVGRLDKDTEGLLILTNDGPLAHDLLSPRKHVPKTYEARVLGNVDEEDVQRFKAGIQLDDGYETLPAELTVLHREETEEGVFSSVSLIIHEGKFHQVKRMFQAIGKRVVYLKRVAMGDLELDANLEIGSYRELTAEELNLLRK</sequence>
<dbReference type="Pfam" id="PF00849">
    <property type="entry name" value="PseudoU_synth_2"/>
    <property type="match status" value="1"/>
</dbReference>
<keyword evidence="3" id="KW-0413">Isomerase</keyword>
<evidence type="ECO:0000313" key="7">
    <source>
        <dbReference type="Proteomes" id="UP000702964"/>
    </source>
</evidence>
<dbReference type="SUPFAM" id="SSF55174">
    <property type="entry name" value="Alpha-L RNA-binding motif"/>
    <property type="match status" value="1"/>
</dbReference>
<dbReference type="SUPFAM" id="SSF55120">
    <property type="entry name" value="Pseudouridine synthase"/>
    <property type="match status" value="1"/>
</dbReference>
<dbReference type="Gene3D" id="3.30.70.1560">
    <property type="entry name" value="Alpha-L RNA-binding motif"/>
    <property type="match status" value="1"/>
</dbReference>
<dbReference type="PANTHER" id="PTHR47683:SF4">
    <property type="entry name" value="PSEUDOURIDINE SYNTHASE"/>
    <property type="match status" value="1"/>
</dbReference>
<keyword evidence="2 4" id="KW-0694">RNA-binding</keyword>
<dbReference type="FunFam" id="3.30.70.1560:FF:000001">
    <property type="entry name" value="Pseudouridine synthase"/>
    <property type="match status" value="1"/>
</dbReference>
<comment type="caution">
    <text evidence="6">The sequence shown here is derived from an EMBL/GenBank/DDBJ whole genome shotgun (WGS) entry which is preliminary data.</text>
</comment>
<organism evidence="6 7">
    <name type="scientific">Phytophthora kernoviae 00238/432</name>
    <dbReference type="NCBI Taxonomy" id="1284355"/>
    <lineage>
        <taxon>Eukaryota</taxon>
        <taxon>Sar</taxon>
        <taxon>Stramenopiles</taxon>
        <taxon>Oomycota</taxon>
        <taxon>Peronosporomycetes</taxon>
        <taxon>Peronosporales</taxon>
        <taxon>Peronosporaceae</taxon>
        <taxon>Phytophthora</taxon>
    </lineage>
</organism>
<dbReference type="InterPro" id="IPR020094">
    <property type="entry name" value="TruA/RsuA/RluB/E/F_N"/>
</dbReference>
<gene>
    <name evidence="6" type="ORF">G195_000984</name>
</gene>
<dbReference type="InterPro" id="IPR000748">
    <property type="entry name" value="PsdUridine_synth_RsuA/RluB/E/F"/>
</dbReference>
<dbReference type="InterPro" id="IPR036986">
    <property type="entry name" value="S4_RNA-bd_sf"/>
</dbReference>
<dbReference type="SMART" id="SM00363">
    <property type="entry name" value="S4"/>
    <property type="match status" value="1"/>
</dbReference>
<dbReference type="EMBL" id="AOFI03000005">
    <property type="protein sequence ID" value="KAF4325377.1"/>
    <property type="molecule type" value="Genomic_DNA"/>
</dbReference>
<dbReference type="NCBIfam" id="TIGR00093">
    <property type="entry name" value="pseudouridine synthase"/>
    <property type="match status" value="1"/>
</dbReference>
<dbReference type="InterPro" id="IPR050343">
    <property type="entry name" value="RsuA_PseudoU_synthase"/>
</dbReference>
<dbReference type="GO" id="GO:0005829">
    <property type="term" value="C:cytosol"/>
    <property type="evidence" value="ECO:0007669"/>
    <property type="project" value="UniProtKB-ARBA"/>
</dbReference>
<dbReference type="AlphaFoldDB" id="A0A8J4SUL7"/>
<evidence type="ECO:0000256" key="3">
    <source>
        <dbReference type="ARBA" id="ARBA00023235"/>
    </source>
</evidence>
<evidence type="ECO:0000256" key="2">
    <source>
        <dbReference type="ARBA" id="ARBA00022884"/>
    </source>
</evidence>
<dbReference type="PROSITE" id="PS01149">
    <property type="entry name" value="PSI_RSU"/>
    <property type="match status" value="1"/>
</dbReference>
<evidence type="ECO:0000313" key="6">
    <source>
        <dbReference type="EMBL" id="KAF4325377.1"/>
    </source>
</evidence>
<dbReference type="InterPro" id="IPR002942">
    <property type="entry name" value="S4_RNA-bd"/>
</dbReference>
<dbReference type="Gene3D" id="3.30.70.580">
    <property type="entry name" value="Pseudouridine synthase I, catalytic domain, N-terminal subdomain"/>
    <property type="match status" value="1"/>
</dbReference>
<reference evidence="6" key="1">
    <citation type="journal article" date="2015" name="Genom Data">
        <title>Draft genome sequences of Phytophthora kernoviae and Phytophthora ramorum lineage EU2 from Scotland.</title>
        <authorList>
            <person name="Sambles C."/>
            <person name="Schlenzig A."/>
            <person name="O'Neill P."/>
            <person name="Grant M."/>
            <person name="Studholme D.J."/>
        </authorList>
    </citation>
    <scope>NUCLEOTIDE SEQUENCE</scope>
    <source>
        <strain evidence="6">00238/432</strain>
    </source>
</reference>
<name>A0A8J4SUL7_9STRA</name>
<dbReference type="GO" id="GO:0001522">
    <property type="term" value="P:pseudouridine synthesis"/>
    <property type="evidence" value="ECO:0007669"/>
    <property type="project" value="InterPro"/>
</dbReference>
<dbReference type="PANTHER" id="PTHR47683">
    <property type="entry name" value="PSEUDOURIDINE SYNTHASE FAMILY PROTEIN-RELATED"/>
    <property type="match status" value="1"/>
</dbReference>